<dbReference type="EMBL" id="CP060414">
    <property type="protein sequence ID" value="QNT58034.2"/>
    <property type="molecule type" value="Genomic_DNA"/>
</dbReference>
<accession>A0ACD0ZJ83</accession>
<name>A0ACD0ZJ83_9NEIS</name>
<keyword evidence="2" id="KW-1185">Reference proteome</keyword>
<reference evidence="1" key="1">
    <citation type="submission" date="2024-06" db="EMBL/GenBank/DDBJ databases">
        <title>Complete Genome Sequence of mouse commensal type strain Neisseria musculi.</title>
        <authorList>
            <person name="Thapa E."/>
            <person name="Aluvathingal J."/>
            <person name="Nadendla S."/>
            <person name="Mehta A."/>
            <person name="Tettelin H."/>
            <person name="Weyand N.J."/>
        </authorList>
    </citation>
    <scope>NUCLEOTIDE SEQUENCE</scope>
    <source>
        <strain evidence="1">NW831</strain>
    </source>
</reference>
<protein>
    <submittedName>
        <fullName evidence="1">Dihydrouridine synthase family protein</fullName>
    </submittedName>
</protein>
<gene>
    <name evidence="1" type="ORF">H7A79_1425</name>
</gene>
<evidence type="ECO:0000313" key="2">
    <source>
        <dbReference type="Proteomes" id="UP000516412"/>
    </source>
</evidence>
<proteinExistence type="predicted"/>
<organism evidence="1 2">
    <name type="scientific">Neisseria musculi</name>
    <dbReference type="NCBI Taxonomy" id="1815583"/>
    <lineage>
        <taxon>Bacteria</taxon>
        <taxon>Pseudomonadati</taxon>
        <taxon>Pseudomonadota</taxon>
        <taxon>Betaproteobacteria</taxon>
        <taxon>Neisseriales</taxon>
        <taxon>Neisseriaceae</taxon>
        <taxon>Neisseria</taxon>
    </lineage>
</organism>
<sequence length="385" mass="42314">MAVKQHRMKQGRQAKTSKHNNSFVGASAVAQALSLKPAPGNAVLSRAVYYTMHFFRRPISMQLILAPMQGLIDDVMRDLLTRIGGFDECVSEFVRITHTVHSRPTWLKYAPEMANRNLTPAGVPCTVQLLGSDAANMAVNALEAVRFGAGKIDLNFGCPAPTVNKHKGGAVLLNEPELIYHIVCTLRERLPAHIPLTAKMRLGFEDKTRAIECAQAIAEGGACGLTVHARTKTEGYEPPAHWEWIRKIRNSVSVPVTANGDVFTLQDYLDITTVSGCTSVMLGRGAVMRPDLARQIKQYGQNGSAQEADFTEIAGWIRLFFDLCTAKAAGSKYPVARLKQWLGMMKHVYPQAGEWFSRIRTLKETAEVKQALETLGRGSRPPACG</sequence>
<dbReference type="Proteomes" id="UP000516412">
    <property type="component" value="Chromosome"/>
</dbReference>
<evidence type="ECO:0000313" key="1">
    <source>
        <dbReference type="EMBL" id="QNT58034.2"/>
    </source>
</evidence>